<feature type="compositionally biased region" description="Polar residues" evidence="3">
    <location>
        <begin position="643"/>
        <end position="663"/>
    </location>
</feature>
<feature type="chain" id="PRO_5020643075" description="WD40-repeat-containing domain protein" evidence="4">
    <location>
        <begin position="18"/>
        <end position="1196"/>
    </location>
</feature>
<dbReference type="InterPro" id="IPR001680">
    <property type="entry name" value="WD40_rpt"/>
</dbReference>
<feature type="signal peptide" evidence="4">
    <location>
        <begin position="1"/>
        <end position="17"/>
    </location>
</feature>
<feature type="compositionally biased region" description="Basic and acidic residues" evidence="3">
    <location>
        <begin position="51"/>
        <end position="63"/>
    </location>
</feature>
<evidence type="ECO:0000313" key="5">
    <source>
        <dbReference type="EMBL" id="RKO87675.1"/>
    </source>
</evidence>
<dbReference type="Gene3D" id="2.130.10.10">
    <property type="entry name" value="YVTN repeat-like/Quinoprotein amine dehydrogenase"/>
    <property type="match status" value="2"/>
</dbReference>
<organism evidence="5 6">
    <name type="scientific">Blyttiomyces helicus</name>
    <dbReference type="NCBI Taxonomy" id="388810"/>
    <lineage>
        <taxon>Eukaryota</taxon>
        <taxon>Fungi</taxon>
        <taxon>Fungi incertae sedis</taxon>
        <taxon>Chytridiomycota</taxon>
        <taxon>Chytridiomycota incertae sedis</taxon>
        <taxon>Chytridiomycetes</taxon>
        <taxon>Chytridiomycetes incertae sedis</taxon>
        <taxon>Blyttiomyces</taxon>
    </lineage>
</organism>
<dbReference type="EMBL" id="KZ997247">
    <property type="protein sequence ID" value="RKO87675.1"/>
    <property type="molecule type" value="Genomic_DNA"/>
</dbReference>
<dbReference type="SUPFAM" id="SSF50969">
    <property type="entry name" value="YVTN repeat-like/Quinoprotein amine dehydrogenase"/>
    <property type="match status" value="1"/>
</dbReference>
<keyword evidence="1" id="KW-0853">WD repeat</keyword>
<dbReference type="PANTHER" id="PTHR19848:SF8">
    <property type="entry name" value="F-BOX AND WD REPEAT DOMAIN CONTAINING 7"/>
    <property type="match status" value="1"/>
</dbReference>
<accession>A0A4P9W8B2</accession>
<evidence type="ECO:0000313" key="6">
    <source>
        <dbReference type="Proteomes" id="UP000269721"/>
    </source>
</evidence>
<feature type="region of interest" description="Disordered" evidence="3">
    <location>
        <begin position="641"/>
        <end position="665"/>
    </location>
</feature>
<feature type="region of interest" description="Disordered" evidence="3">
    <location>
        <begin position="22"/>
        <end position="93"/>
    </location>
</feature>
<dbReference type="Proteomes" id="UP000269721">
    <property type="component" value="Unassembled WGS sequence"/>
</dbReference>
<name>A0A4P9W8B2_9FUNG</name>
<sequence length="1196" mass="124838">MQGGGLLILKLMYRLWAAGGWGVGRSGGEGSGEEIAGEEGEGEAAASQVVEPRDVPVETDGKVMEAVSLSQDAPLAEESACMPEEQTAAPENSTKERIGLPIEENADPQPPDIGAGHSETAEALQIQPADGGFDVSASAPGPEPADLETSSLSPSDALDGPSRQNIQQASLDDMFCTTVVHQVLATLDHAATSCGIEPVRRTLQLLLAVRDGLSLAELRDLLAVSVVDGSDAETSLSQVAFRADPVPPALVARITKAIAALIEETVPTTGTGMQALMRITESVVEDAARIIALGGSEDGVEQARKVSLCVAAYFSGTLFTQCVPGMPSQPIRWDLGGVPAWNWRRIREVPWALMNSGRGKDLYEMVAADWQMLTGLWATRGVEGTIHELRHVQPHGDKAYAAFLDFLRDRSGFVSQHGSLSPDLWLQELSFVAPTWPSFETATKLLSQATRAPGPHLAPHPGWPTVGEARHRPLPHHAASVVAVCPRGRMLATASGIDCTVRIWDLATASERWLMGPAGPRARASVVAAATTAMGTTALDGVSCVAFSLDGEFVAAAVAEPGGPPELRLWSLSSGALLKAYIGHDAGSRVTSLHFLSGGRLLSVAVGDPWAIFWEQETGAFLQVVSMKGWSSSCDRNVDIDPLTTSAPVENDASNESTTSPSGTLPVCASVATDGRVILASRRLMLLNEDLTASWTVDVSEFSADATTAGARAASRCGFMGHDESLLWTSAQGGSYSSHGEQLVVVTLRRAVDGARVGGARLFGDAATATVAPNGTTLIMAGADGIVRGWPLPLDDHASAAAETAPLPLWACQPHMGSAVQCVVFVAEEDSDARIQIASVSPVDGVGRVWSAPRASTKAASMLQGCLFGSGGRNLVVWGTSGDGKPAWRKMDSQVRSDAAPLFNLTSHQDRVAGVAVFESSPDASGARAGRVLTFDRQGTLQIWDEESGAPIDNEIQLPLAEGEELVHVTVSPNGEDAVVAMRSGSRISVDRLMLNTGTLSSWYEDEVSPQHGGGYPIHFVEKAGAAWCVSAGRVTISARAWPPPTSPVTAGGEPDVDGASPPPAPALTSTPVTFALPPNCGHCTHLAVDVSAGATLAAAFNARILLVNLAEGSTKLVVTKGFGPIAGIVLCGSIVATAHRSGIIFVYDTTATTGVAPAVFDAGFRICDLAGKVDNDGLALAVAGSDAMTMVHWIS</sequence>
<dbReference type="Pfam" id="PF00400">
    <property type="entry name" value="WD40"/>
    <property type="match status" value="1"/>
</dbReference>
<keyword evidence="2" id="KW-0677">Repeat</keyword>
<dbReference type="SUPFAM" id="SSF50978">
    <property type="entry name" value="WD40 repeat-like"/>
    <property type="match status" value="1"/>
</dbReference>
<dbReference type="PANTHER" id="PTHR19848">
    <property type="entry name" value="WD40 REPEAT PROTEIN"/>
    <property type="match status" value="1"/>
</dbReference>
<feature type="region of interest" description="Disordered" evidence="3">
    <location>
        <begin position="131"/>
        <end position="163"/>
    </location>
</feature>
<reference evidence="6" key="1">
    <citation type="journal article" date="2018" name="Nat. Microbiol.">
        <title>Leveraging single-cell genomics to expand the fungal tree of life.</title>
        <authorList>
            <person name="Ahrendt S.R."/>
            <person name="Quandt C.A."/>
            <person name="Ciobanu D."/>
            <person name="Clum A."/>
            <person name="Salamov A."/>
            <person name="Andreopoulos B."/>
            <person name="Cheng J.F."/>
            <person name="Woyke T."/>
            <person name="Pelin A."/>
            <person name="Henrissat B."/>
            <person name="Reynolds N.K."/>
            <person name="Benny G.L."/>
            <person name="Smith M.E."/>
            <person name="James T.Y."/>
            <person name="Grigoriev I.V."/>
        </authorList>
    </citation>
    <scope>NUCLEOTIDE SEQUENCE [LARGE SCALE GENOMIC DNA]</scope>
</reference>
<evidence type="ECO:0000256" key="1">
    <source>
        <dbReference type="ARBA" id="ARBA00022574"/>
    </source>
</evidence>
<dbReference type="InterPro" id="IPR036322">
    <property type="entry name" value="WD40_repeat_dom_sf"/>
</dbReference>
<gene>
    <name evidence="5" type="ORF">BDK51DRAFT_29603</name>
</gene>
<dbReference type="AlphaFoldDB" id="A0A4P9W8B2"/>
<dbReference type="InterPro" id="IPR015943">
    <property type="entry name" value="WD40/YVTN_repeat-like_dom_sf"/>
</dbReference>
<dbReference type="InterPro" id="IPR011044">
    <property type="entry name" value="Quino_amine_DH_bsu"/>
</dbReference>
<feature type="region of interest" description="Disordered" evidence="3">
    <location>
        <begin position="1041"/>
        <end position="1065"/>
    </location>
</feature>
<evidence type="ECO:0000256" key="3">
    <source>
        <dbReference type="SAM" id="MobiDB-lite"/>
    </source>
</evidence>
<feature type="compositionally biased region" description="Acidic residues" evidence="3">
    <location>
        <begin position="31"/>
        <end position="42"/>
    </location>
</feature>
<proteinExistence type="predicted"/>
<keyword evidence="4" id="KW-0732">Signal</keyword>
<protein>
    <recommendedName>
        <fullName evidence="7">WD40-repeat-containing domain protein</fullName>
    </recommendedName>
</protein>
<keyword evidence="6" id="KW-1185">Reference proteome</keyword>
<dbReference type="SMART" id="SM00320">
    <property type="entry name" value="WD40"/>
    <property type="match status" value="4"/>
</dbReference>
<evidence type="ECO:0008006" key="7">
    <source>
        <dbReference type="Google" id="ProtNLM"/>
    </source>
</evidence>
<evidence type="ECO:0000256" key="4">
    <source>
        <dbReference type="SAM" id="SignalP"/>
    </source>
</evidence>
<evidence type="ECO:0000256" key="2">
    <source>
        <dbReference type="ARBA" id="ARBA00022737"/>
    </source>
</evidence>